<dbReference type="AlphaFoldDB" id="A0A8H6AXM7"/>
<organism evidence="2 3">
    <name type="scientific">Botrytis fragariae</name>
    <dbReference type="NCBI Taxonomy" id="1964551"/>
    <lineage>
        <taxon>Eukaryota</taxon>
        <taxon>Fungi</taxon>
        <taxon>Dikarya</taxon>
        <taxon>Ascomycota</taxon>
        <taxon>Pezizomycotina</taxon>
        <taxon>Leotiomycetes</taxon>
        <taxon>Helotiales</taxon>
        <taxon>Sclerotiniaceae</taxon>
        <taxon>Botrytis</taxon>
    </lineage>
</organism>
<dbReference type="RefSeq" id="XP_037194565.1">
    <property type="nucleotide sequence ID" value="XM_037341708.1"/>
</dbReference>
<comment type="caution">
    <text evidence="2">The sequence shown here is derived from an EMBL/GenBank/DDBJ whole genome shotgun (WGS) entry which is preliminary data.</text>
</comment>
<dbReference type="EMBL" id="JABFCT010000005">
    <property type="protein sequence ID" value="KAF5875619.1"/>
    <property type="molecule type" value="Genomic_DNA"/>
</dbReference>
<proteinExistence type="predicted"/>
<name>A0A8H6AXM7_9HELO</name>
<feature type="region of interest" description="Disordered" evidence="1">
    <location>
        <begin position="23"/>
        <end position="48"/>
    </location>
</feature>
<dbReference type="PROSITE" id="PS51257">
    <property type="entry name" value="PROKAR_LIPOPROTEIN"/>
    <property type="match status" value="1"/>
</dbReference>
<keyword evidence="3" id="KW-1185">Reference proteome</keyword>
<accession>A0A8H6AXM7</accession>
<evidence type="ECO:0000256" key="1">
    <source>
        <dbReference type="SAM" id="MobiDB-lite"/>
    </source>
</evidence>
<protein>
    <submittedName>
        <fullName evidence="2">Uncharacterized protein</fullName>
    </submittedName>
</protein>
<evidence type="ECO:0000313" key="2">
    <source>
        <dbReference type="EMBL" id="KAF5875619.1"/>
    </source>
</evidence>
<reference evidence="2 3" key="1">
    <citation type="journal article" date="2020" name="Phytopathology">
        <title>A high-quality genome resource of Botrytis fragariae, a new and rapidly spreading fungal pathogen causing strawberry gray mold in the U.S.A.</title>
        <authorList>
            <person name="Wu Y."/>
            <person name="Saski C.A."/>
            <person name="Schnabel G."/>
            <person name="Xiao S."/>
            <person name="Hu M."/>
        </authorList>
    </citation>
    <scope>NUCLEOTIDE SEQUENCE [LARGE SCALE GENOMIC DNA]</scope>
    <source>
        <strain evidence="2 3">BVB16</strain>
    </source>
</reference>
<dbReference type="Proteomes" id="UP000531561">
    <property type="component" value="Unassembled WGS sequence"/>
</dbReference>
<evidence type="ECO:0000313" key="3">
    <source>
        <dbReference type="Proteomes" id="UP000531561"/>
    </source>
</evidence>
<feature type="compositionally biased region" description="Basic residues" evidence="1">
    <location>
        <begin position="24"/>
        <end position="48"/>
    </location>
</feature>
<sequence>MYRSGVYTSHVLAGCRTMKEFKNNKRALGPHHQRSKSTPRSPSAHKKRSARGLICFHLLLAGHFEGAKLLNGPITNDIGVFGVGQEAFQIIQCGRPF</sequence>
<gene>
    <name evidence="2" type="ORF">Bfra_011381</name>
</gene>
<dbReference type="GeneID" id="59265400"/>